<evidence type="ECO:0000256" key="5">
    <source>
        <dbReference type="ARBA" id="ARBA00022692"/>
    </source>
</evidence>
<dbReference type="FunCoup" id="A0A6P7FXN1">
    <property type="interactions" value="8"/>
</dbReference>
<evidence type="ECO:0000256" key="14">
    <source>
        <dbReference type="SAM" id="SignalP"/>
    </source>
</evidence>
<dbReference type="PROSITE" id="PS01206">
    <property type="entry name" value="ASC"/>
    <property type="match status" value="1"/>
</dbReference>
<keyword evidence="3 12" id="KW-0813">Transport</keyword>
<keyword evidence="8 12" id="KW-0406">Ion transport</keyword>
<dbReference type="PANTHER" id="PTHR11690:SF288">
    <property type="entry name" value="AMILORIDE-SENSITIVE NA+ CHANNEL-RELATED"/>
    <property type="match status" value="1"/>
</dbReference>
<evidence type="ECO:0000256" key="3">
    <source>
        <dbReference type="ARBA" id="ARBA00022448"/>
    </source>
</evidence>
<evidence type="ECO:0000256" key="6">
    <source>
        <dbReference type="ARBA" id="ARBA00022989"/>
    </source>
</evidence>
<keyword evidence="7" id="KW-0915">Sodium</keyword>
<dbReference type="Gene3D" id="2.60.470.10">
    <property type="entry name" value="Acid-sensing ion channels like domains"/>
    <property type="match status" value="1"/>
</dbReference>
<evidence type="ECO:0000256" key="1">
    <source>
        <dbReference type="ARBA" id="ARBA00004141"/>
    </source>
</evidence>
<evidence type="ECO:0000256" key="10">
    <source>
        <dbReference type="ARBA" id="ARBA00023201"/>
    </source>
</evidence>
<dbReference type="Proteomes" id="UP001652700">
    <property type="component" value="Unplaced"/>
</dbReference>
<dbReference type="InterPro" id="IPR001873">
    <property type="entry name" value="ENaC"/>
</dbReference>
<name>A0A6P7FXN1_DIAVI</name>
<dbReference type="KEGG" id="dvv:114335300"/>
<protein>
    <submittedName>
        <fullName evidence="17">Pickpocket protein 28-like isoform X1</fullName>
    </submittedName>
</protein>
<keyword evidence="5 12" id="KW-0812">Transmembrane</keyword>
<dbReference type="PANTHER" id="PTHR11690">
    <property type="entry name" value="AMILORIDE-SENSITIVE SODIUM CHANNEL-RELATED"/>
    <property type="match status" value="1"/>
</dbReference>
<dbReference type="Gene3D" id="1.10.287.770">
    <property type="entry name" value="YojJ-like"/>
    <property type="match status" value="1"/>
</dbReference>
<reference evidence="15" key="2">
    <citation type="submission" date="2025-05" db="UniProtKB">
        <authorList>
            <consortium name="EnsemblMetazoa"/>
        </authorList>
    </citation>
    <scope>IDENTIFICATION</scope>
</reference>
<dbReference type="Pfam" id="PF00858">
    <property type="entry name" value="ASC"/>
    <property type="match status" value="1"/>
</dbReference>
<dbReference type="GO" id="GO:0005886">
    <property type="term" value="C:plasma membrane"/>
    <property type="evidence" value="ECO:0007669"/>
    <property type="project" value="TreeGrafter"/>
</dbReference>
<sequence length="604" mass="70554">MNCRMKINIPTNRNNFLVLKLIYFIFLTKIMTVPEKEANGTDVENAAQQKEQEVQKEKELLKAMRKSKRKFPGFRKNLYDYFQEFTGNTGIHGFKYMGEQERTTCERFWWVILFCISLYVCVDLIIKTWLKWDQSPVLVSFARSPTPVWQVPFPAITICSETKARQTVYNFTQAYNRFIQYPENMTAEEMKRFSDSSLICDNHLYTEGENVTEFKTIEYLMSIAPQFVDSFFSCKWTLLNESCDNMFTPMLTEDGLCFTFNMLDRTELLREKVYLHGQYMTHGRHSEGWSLEDGYPKTAKKDTFPRRAMSAGLSAGLYLVLKAYEPDLDYLCRGPVQGFKILLHHPAEVPRVQLQYFRAPLNHEVVVSLKPDMMTTSEGLREYDPHRRQCYFPSERYLTYYKSYTQQNCQVECLTNYTLAKCGCIAYHMPHVKDTPICGSGSQKCMFEAQTELLTREVESGIENFETETRDAVNDCDCLPACTSLTYNAEYSQAKYEWEKLFQAFRVNFSEFPGIQLTRLTVFFKEQQFITSERNELYGQTDFLASCGGILGLFTGFSFLSIVEIFYFLTLRLMCNVKHYGRHYWSASPRLVNDPAYVHPKIPK</sequence>
<keyword evidence="11 12" id="KW-0407">Ion channel</keyword>
<accession>A0A6P7FXN1</accession>
<evidence type="ECO:0000256" key="8">
    <source>
        <dbReference type="ARBA" id="ARBA00023065"/>
    </source>
</evidence>
<evidence type="ECO:0000256" key="4">
    <source>
        <dbReference type="ARBA" id="ARBA00022461"/>
    </source>
</evidence>
<evidence type="ECO:0000313" key="16">
    <source>
        <dbReference type="Proteomes" id="UP001652700"/>
    </source>
</evidence>
<dbReference type="GeneID" id="114335300"/>
<keyword evidence="14" id="KW-0732">Signal</keyword>
<keyword evidence="10 12" id="KW-0739">Sodium transport</keyword>
<evidence type="ECO:0000256" key="9">
    <source>
        <dbReference type="ARBA" id="ARBA00023136"/>
    </source>
</evidence>
<proteinExistence type="inferred from homology"/>
<dbReference type="AlphaFoldDB" id="A0A6P7FXN1"/>
<organism evidence="17">
    <name type="scientific">Diabrotica virgifera virgifera</name>
    <name type="common">western corn rootworm</name>
    <dbReference type="NCBI Taxonomy" id="50390"/>
    <lineage>
        <taxon>Eukaryota</taxon>
        <taxon>Metazoa</taxon>
        <taxon>Ecdysozoa</taxon>
        <taxon>Arthropoda</taxon>
        <taxon>Hexapoda</taxon>
        <taxon>Insecta</taxon>
        <taxon>Pterygota</taxon>
        <taxon>Neoptera</taxon>
        <taxon>Endopterygota</taxon>
        <taxon>Coleoptera</taxon>
        <taxon>Polyphaga</taxon>
        <taxon>Cucujiformia</taxon>
        <taxon>Chrysomeloidea</taxon>
        <taxon>Chrysomelidae</taxon>
        <taxon>Galerucinae</taxon>
        <taxon>Diabroticina</taxon>
        <taxon>Diabroticites</taxon>
        <taxon>Diabrotica</taxon>
    </lineage>
</organism>
<feature type="transmembrane region" description="Helical" evidence="13">
    <location>
        <begin position="108"/>
        <end position="130"/>
    </location>
</feature>
<comment type="subcellular location">
    <subcellularLocation>
        <location evidence="1">Membrane</location>
        <topology evidence="1">Multi-pass membrane protein</topology>
    </subcellularLocation>
</comment>
<reference evidence="17" key="1">
    <citation type="submission" date="2025-04" db="UniProtKB">
        <authorList>
            <consortium name="RefSeq"/>
        </authorList>
    </citation>
    <scope>IDENTIFICATION</scope>
    <source>
        <tissue evidence="17">Whole insect</tissue>
    </source>
</reference>
<feature type="signal peptide" evidence="14">
    <location>
        <begin position="1"/>
        <end position="32"/>
    </location>
</feature>
<evidence type="ECO:0000256" key="13">
    <source>
        <dbReference type="SAM" id="Phobius"/>
    </source>
</evidence>
<keyword evidence="4 12" id="KW-0894">Sodium channel</keyword>
<dbReference type="InterPro" id="IPR020903">
    <property type="entry name" value="ENaC_CS"/>
</dbReference>
<dbReference type="OrthoDB" id="6021021at2759"/>
<feature type="chain" id="PRO_5027565357" evidence="14">
    <location>
        <begin position="33"/>
        <end position="604"/>
    </location>
</feature>
<dbReference type="PRINTS" id="PR01078">
    <property type="entry name" value="AMINACHANNEL"/>
</dbReference>
<evidence type="ECO:0000313" key="17">
    <source>
        <dbReference type="RefSeq" id="XP_028141319.1"/>
    </source>
</evidence>
<dbReference type="GO" id="GO:0015280">
    <property type="term" value="F:ligand-gated sodium channel activity"/>
    <property type="evidence" value="ECO:0007669"/>
    <property type="project" value="TreeGrafter"/>
</dbReference>
<dbReference type="InParanoid" id="A0A6P7FXN1"/>
<evidence type="ECO:0000256" key="7">
    <source>
        <dbReference type="ARBA" id="ARBA00023053"/>
    </source>
</evidence>
<evidence type="ECO:0000256" key="2">
    <source>
        <dbReference type="ARBA" id="ARBA00007193"/>
    </source>
</evidence>
<evidence type="ECO:0000313" key="15">
    <source>
        <dbReference type="EnsemblMetazoa" id="XP_028141319.1"/>
    </source>
</evidence>
<comment type="similarity">
    <text evidence="2 12">Belongs to the amiloride-sensitive sodium channel (TC 1.A.6) family.</text>
</comment>
<keyword evidence="6 13" id="KW-1133">Transmembrane helix</keyword>
<dbReference type="EnsemblMetazoa" id="XM_028285518.2">
    <property type="protein sequence ID" value="XP_028141319.1"/>
    <property type="gene ID" value="LOC114335300"/>
</dbReference>
<gene>
    <name evidence="17" type="primary">LOC114335300</name>
</gene>
<evidence type="ECO:0000256" key="11">
    <source>
        <dbReference type="ARBA" id="ARBA00023303"/>
    </source>
</evidence>
<keyword evidence="9 13" id="KW-0472">Membrane</keyword>
<dbReference type="RefSeq" id="XP_028141319.1">
    <property type="nucleotide sequence ID" value="XM_028285518.1"/>
</dbReference>
<evidence type="ECO:0000256" key="12">
    <source>
        <dbReference type="RuleBase" id="RU000679"/>
    </source>
</evidence>
<keyword evidence="16" id="KW-1185">Reference proteome</keyword>
<feature type="transmembrane region" description="Helical" evidence="13">
    <location>
        <begin position="543"/>
        <end position="569"/>
    </location>
</feature>